<evidence type="ECO:0008006" key="5">
    <source>
        <dbReference type="Google" id="ProtNLM"/>
    </source>
</evidence>
<reference evidence="3" key="2">
    <citation type="submission" date="2025-09" db="UniProtKB">
        <authorList>
            <consortium name="Ensembl"/>
        </authorList>
    </citation>
    <scope>IDENTIFICATION</scope>
</reference>
<dbReference type="GO" id="GO:0005874">
    <property type="term" value="C:microtubule"/>
    <property type="evidence" value="ECO:0007669"/>
    <property type="project" value="TreeGrafter"/>
</dbReference>
<dbReference type="AlphaFoldDB" id="A0A8C9AHE6"/>
<feature type="compositionally biased region" description="Basic and acidic residues" evidence="2">
    <location>
        <begin position="16"/>
        <end position="37"/>
    </location>
</feature>
<evidence type="ECO:0000313" key="4">
    <source>
        <dbReference type="Proteomes" id="UP000694414"/>
    </source>
</evidence>
<dbReference type="GO" id="GO:0001764">
    <property type="term" value="P:neuron migration"/>
    <property type="evidence" value="ECO:0007669"/>
    <property type="project" value="TreeGrafter"/>
</dbReference>
<dbReference type="InterPro" id="IPR026081">
    <property type="entry name" value="DISC1"/>
</dbReference>
<organism evidence="3 4">
    <name type="scientific">Prolemur simus</name>
    <name type="common">Greater bamboo lemur</name>
    <name type="synonym">Hapalemur simus</name>
    <dbReference type="NCBI Taxonomy" id="1328070"/>
    <lineage>
        <taxon>Eukaryota</taxon>
        <taxon>Metazoa</taxon>
        <taxon>Chordata</taxon>
        <taxon>Craniata</taxon>
        <taxon>Vertebrata</taxon>
        <taxon>Euteleostomi</taxon>
        <taxon>Mammalia</taxon>
        <taxon>Eutheria</taxon>
        <taxon>Euarchontoglires</taxon>
        <taxon>Primates</taxon>
        <taxon>Strepsirrhini</taxon>
        <taxon>Lemuriformes</taxon>
        <taxon>Lemuridae</taxon>
        <taxon>Prolemur</taxon>
    </lineage>
</organism>
<feature type="compositionally biased region" description="Gly residues" evidence="2">
    <location>
        <begin position="1"/>
        <end position="15"/>
    </location>
</feature>
<evidence type="ECO:0000313" key="3">
    <source>
        <dbReference type="Ensembl" id="ENSPSMP00000033735.1"/>
    </source>
</evidence>
<feature type="coiled-coil region" evidence="1">
    <location>
        <begin position="103"/>
        <end position="181"/>
    </location>
</feature>
<dbReference type="PANTHER" id="PTHR14332">
    <property type="entry name" value="DISRUPTED IN SCHIZOPHRENIA 1 PROTEIN"/>
    <property type="match status" value="1"/>
</dbReference>
<dbReference type="GO" id="GO:0045111">
    <property type="term" value="C:intermediate filament cytoskeleton"/>
    <property type="evidence" value="ECO:0007669"/>
    <property type="project" value="TreeGrafter"/>
</dbReference>
<reference evidence="3" key="1">
    <citation type="submission" date="2025-08" db="UniProtKB">
        <authorList>
            <consortium name="Ensembl"/>
        </authorList>
    </citation>
    <scope>IDENTIFICATION</scope>
</reference>
<evidence type="ECO:0000256" key="1">
    <source>
        <dbReference type="SAM" id="Coils"/>
    </source>
</evidence>
<feature type="region of interest" description="Disordered" evidence="2">
    <location>
        <begin position="67"/>
        <end position="90"/>
    </location>
</feature>
<protein>
    <recommendedName>
        <fullName evidence="5">DISC1 scaffold protein</fullName>
    </recommendedName>
</protein>
<dbReference type="Ensembl" id="ENSPSMT00000038862.1">
    <property type="protein sequence ID" value="ENSPSMP00000033735.1"/>
    <property type="gene ID" value="ENSPSMG00000023237.1"/>
</dbReference>
<keyword evidence="4" id="KW-1185">Reference proteome</keyword>
<feature type="region of interest" description="Disordered" evidence="2">
    <location>
        <begin position="1"/>
        <end position="44"/>
    </location>
</feature>
<evidence type="ECO:0000256" key="2">
    <source>
        <dbReference type="SAM" id="MobiDB-lite"/>
    </source>
</evidence>
<dbReference type="Proteomes" id="UP000694414">
    <property type="component" value="Unplaced"/>
</dbReference>
<sequence>VSGAGPRGAGAGGDGGGHRAAEMLKQRLEDLEQEKSSLHFQLPSKQPSLSSFLGHLVAQAQAALHHRAARQASSDDSQAPLRMEPWPLEPTAQDNLRVSVTRRDWLLQEKQQLQKEIEALQARMSVLEGKDQQLRREIEEQEQQLQWRGCDLTPLLRRLSLSQLQEVVRALQDTLASANRIPFRAEPPETIRRKPFLYS</sequence>
<dbReference type="GeneTree" id="ENSGT00390000006176"/>
<keyword evidence="1" id="KW-0175">Coiled coil</keyword>
<proteinExistence type="predicted"/>
<dbReference type="PANTHER" id="PTHR14332:SF3">
    <property type="entry name" value="DISRUPTED IN SCHIZOPHRENIA 1 PROTEIN"/>
    <property type="match status" value="1"/>
</dbReference>
<feature type="compositionally biased region" description="Low complexity" evidence="2">
    <location>
        <begin position="70"/>
        <end position="79"/>
    </location>
</feature>
<dbReference type="GO" id="GO:0060271">
    <property type="term" value="P:cilium assembly"/>
    <property type="evidence" value="ECO:0007669"/>
    <property type="project" value="TreeGrafter"/>
</dbReference>
<accession>A0A8C9AHE6</accession>
<dbReference type="GO" id="GO:0005815">
    <property type="term" value="C:microtubule organizing center"/>
    <property type="evidence" value="ECO:0007669"/>
    <property type="project" value="TreeGrafter"/>
</dbReference>
<name>A0A8C9AHE6_PROSS</name>